<dbReference type="Proteomes" id="UP000215559">
    <property type="component" value="Unassembled WGS sequence"/>
</dbReference>
<comment type="caution">
    <text evidence="1">The sequence shown here is derived from an EMBL/GenBank/DDBJ whole genome shotgun (WGS) entry which is preliminary data.</text>
</comment>
<reference evidence="1 2" key="1">
    <citation type="submission" date="2017-07" db="EMBL/GenBank/DDBJ databases">
        <title>Recovery of genomes from metagenomes via a dereplication, aggregation, and scoring strategy.</title>
        <authorList>
            <person name="Sieber C.M."/>
            <person name="Probst A.J."/>
            <person name="Sharrar A."/>
            <person name="Thomas B.C."/>
            <person name="Hess M."/>
            <person name="Tringe S.G."/>
            <person name="Banfield J.F."/>
        </authorList>
    </citation>
    <scope>NUCLEOTIDE SEQUENCE [LARGE SCALE GENOMIC DNA]</scope>
    <source>
        <strain evidence="1">JGI_Cruoil_03_51_56</strain>
    </source>
</reference>
<accession>A0A235BQV5</accession>
<organism evidence="1 2">
    <name type="scientific">candidate division WOR-3 bacterium JGI_Cruoil_03_51_56</name>
    <dbReference type="NCBI Taxonomy" id="1973747"/>
    <lineage>
        <taxon>Bacteria</taxon>
        <taxon>Bacteria division WOR-3</taxon>
    </lineage>
</organism>
<dbReference type="EMBL" id="NOZP01000150">
    <property type="protein sequence ID" value="OYD14586.1"/>
    <property type="molecule type" value="Genomic_DNA"/>
</dbReference>
<dbReference type="AlphaFoldDB" id="A0A235BQV5"/>
<name>A0A235BQV5_UNCW3</name>
<evidence type="ECO:0000313" key="1">
    <source>
        <dbReference type="EMBL" id="OYD14586.1"/>
    </source>
</evidence>
<sequence>MILERLDVAAIRLCEKRGMFPTEAELAAAGFDSDDYQQRVHRLLAQGVIQSLSAVLVVPPLLGGDWVWAGVLLNVARPLGVANALVKKLPFVTEIILNAGLPEKLGPNLALLFYSRDFETEAQFIRSVSGMEHQEVYLVAEYSFPIAMSLSNDERALLKYLVENPASDIPAIEQALGRNRVWVQAKLDRLFWTETHRSGVIRIQPQVDWGRVDNFGHFHFLLETGYKPGQLAKMIVDEGFEIVLAGRTYRERYVQVEADIWGVAELMKRIFYLNHIAGINVAGIVWNERMTVNSSWMAKLLK</sequence>
<evidence type="ECO:0000313" key="2">
    <source>
        <dbReference type="Proteomes" id="UP000215559"/>
    </source>
</evidence>
<protein>
    <submittedName>
        <fullName evidence="1">Uncharacterized protein</fullName>
    </submittedName>
</protein>
<gene>
    <name evidence="1" type="ORF">CH330_08240</name>
</gene>
<proteinExistence type="predicted"/>